<accession>A0ABR7SYL2</accession>
<evidence type="ECO:0000313" key="5">
    <source>
        <dbReference type="Proteomes" id="UP000617402"/>
    </source>
</evidence>
<dbReference type="InterPro" id="IPR024418">
    <property type="entry name" value="DUF3862"/>
</dbReference>
<dbReference type="PROSITE" id="PS51257">
    <property type="entry name" value="PROKAR_LIPOPROTEIN"/>
    <property type="match status" value="1"/>
</dbReference>
<feature type="compositionally biased region" description="Polar residues" evidence="2">
    <location>
        <begin position="39"/>
        <end position="50"/>
    </location>
</feature>
<feature type="region of interest" description="Disordered" evidence="2">
    <location>
        <begin position="29"/>
        <end position="54"/>
    </location>
</feature>
<dbReference type="RefSeq" id="WP_188038143.1">
    <property type="nucleotide sequence ID" value="NZ_JACVHF010000001.1"/>
</dbReference>
<evidence type="ECO:0000256" key="3">
    <source>
        <dbReference type="SAM" id="SignalP"/>
    </source>
</evidence>
<name>A0ABR7SYL2_HELCL</name>
<sequence>MNKKIIYSASVLILATLLAGCGGAGTTNKTNATADKAPQTAQESKDTAQNTTVEKKVTPTETVVTLGKKSNITLEKYNKLDKGMTYEEAVKIMGKPGQETREENSSEVKCLWKNSDNTSAEATFKDGKLTTKKQEGLK</sequence>
<dbReference type="SUPFAM" id="SSF55648">
    <property type="entry name" value="beta-lactamase-inhibitor protein, BLIP"/>
    <property type="match status" value="1"/>
</dbReference>
<comment type="caution">
    <text evidence="4">The sequence shown here is derived from an EMBL/GenBank/DDBJ whole genome shotgun (WGS) entry which is preliminary data.</text>
</comment>
<keyword evidence="1 3" id="KW-0732">Signal</keyword>
<organism evidence="4 5">
    <name type="scientific">Heliobacterium chlorum</name>
    <dbReference type="NCBI Taxonomy" id="2698"/>
    <lineage>
        <taxon>Bacteria</taxon>
        <taxon>Bacillati</taxon>
        <taxon>Bacillota</taxon>
        <taxon>Clostridia</taxon>
        <taxon>Eubacteriales</taxon>
        <taxon>Heliobacteriaceae</taxon>
        <taxon>Heliobacterium</taxon>
    </lineage>
</organism>
<keyword evidence="5" id="KW-1185">Reference proteome</keyword>
<dbReference type="Proteomes" id="UP000617402">
    <property type="component" value="Unassembled WGS sequence"/>
</dbReference>
<dbReference type="InterPro" id="IPR024221">
    <property type="entry name" value="BLIP_dom_sf"/>
</dbReference>
<feature type="signal peptide" evidence="3">
    <location>
        <begin position="1"/>
        <end position="24"/>
    </location>
</feature>
<evidence type="ECO:0000256" key="2">
    <source>
        <dbReference type="SAM" id="MobiDB-lite"/>
    </source>
</evidence>
<evidence type="ECO:0000313" key="4">
    <source>
        <dbReference type="EMBL" id="MBC9782947.1"/>
    </source>
</evidence>
<dbReference type="Gene3D" id="3.30.1450.10">
    <property type="match status" value="1"/>
</dbReference>
<dbReference type="InterPro" id="IPR037873">
    <property type="entry name" value="BamE-like"/>
</dbReference>
<reference evidence="4 5" key="1">
    <citation type="submission" date="2020-07" db="EMBL/GenBank/DDBJ databases">
        <title>Draft whole-genome sequence of Heliobacterium chlorum DSM 3682, type strain.</title>
        <authorList>
            <person name="Kyndt J.A."/>
            <person name="Meyer T.E."/>
            <person name="Imhoff J.F."/>
        </authorList>
    </citation>
    <scope>NUCLEOTIDE SEQUENCE [LARGE SCALE GENOMIC DNA]</scope>
    <source>
        <strain evidence="4 5">DSM 3682</strain>
    </source>
</reference>
<protein>
    <submittedName>
        <fullName evidence="4">DUF3862 domain-containing protein</fullName>
    </submittedName>
</protein>
<feature type="chain" id="PRO_5045792958" evidence="3">
    <location>
        <begin position="25"/>
        <end position="138"/>
    </location>
</feature>
<dbReference type="Pfam" id="PF12978">
    <property type="entry name" value="DUF3862"/>
    <property type="match status" value="1"/>
</dbReference>
<gene>
    <name evidence="4" type="ORF">H1S01_00295</name>
</gene>
<dbReference type="EMBL" id="JACVHF010000001">
    <property type="protein sequence ID" value="MBC9782947.1"/>
    <property type="molecule type" value="Genomic_DNA"/>
</dbReference>
<evidence type="ECO:0000256" key="1">
    <source>
        <dbReference type="ARBA" id="ARBA00022729"/>
    </source>
</evidence>
<proteinExistence type="predicted"/>